<dbReference type="Proteomes" id="UP000596661">
    <property type="component" value="Chromosome 4"/>
</dbReference>
<keyword evidence="2" id="KW-1185">Reference proteome</keyword>
<dbReference type="AlphaFoldDB" id="A0A803PG52"/>
<accession>A0A803PG52</accession>
<protein>
    <submittedName>
        <fullName evidence="1">Uncharacterized protein</fullName>
    </submittedName>
</protein>
<dbReference type="EnsemblPlants" id="evm.model.04.2251">
    <property type="protein sequence ID" value="cds.evm.model.04.2251"/>
    <property type="gene ID" value="evm.TU.04.2251"/>
</dbReference>
<reference evidence="1" key="2">
    <citation type="submission" date="2021-03" db="UniProtKB">
        <authorList>
            <consortium name="EnsemblPlants"/>
        </authorList>
    </citation>
    <scope>IDENTIFICATION</scope>
</reference>
<dbReference type="PANTHER" id="PTHR34553">
    <property type="entry name" value="OS05G0597400 PROTEIN"/>
    <property type="match status" value="1"/>
</dbReference>
<evidence type="ECO:0000313" key="2">
    <source>
        <dbReference type="Proteomes" id="UP000596661"/>
    </source>
</evidence>
<proteinExistence type="predicted"/>
<name>A0A803PG52_CANSA</name>
<dbReference type="PANTHER" id="PTHR34553:SF8">
    <property type="match status" value="1"/>
</dbReference>
<evidence type="ECO:0000313" key="1">
    <source>
        <dbReference type="EnsemblPlants" id="cds.evm.model.04.2251"/>
    </source>
</evidence>
<dbReference type="EMBL" id="UZAU01000406">
    <property type="status" value="NOT_ANNOTATED_CDS"/>
    <property type="molecule type" value="Genomic_DNA"/>
</dbReference>
<organism evidence="1 2">
    <name type="scientific">Cannabis sativa</name>
    <name type="common">Hemp</name>
    <name type="synonym">Marijuana</name>
    <dbReference type="NCBI Taxonomy" id="3483"/>
    <lineage>
        <taxon>Eukaryota</taxon>
        <taxon>Viridiplantae</taxon>
        <taxon>Streptophyta</taxon>
        <taxon>Embryophyta</taxon>
        <taxon>Tracheophyta</taxon>
        <taxon>Spermatophyta</taxon>
        <taxon>Magnoliopsida</taxon>
        <taxon>eudicotyledons</taxon>
        <taxon>Gunneridae</taxon>
        <taxon>Pentapetalae</taxon>
        <taxon>rosids</taxon>
        <taxon>fabids</taxon>
        <taxon>Rosales</taxon>
        <taxon>Cannabaceae</taxon>
        <taxon>Cannabis</taxon>
    </lineage>
</organism>
<dbReference type="Gramene" id="evm.model.04.2251">
    <property type="protein sequence ID" value="cds.evm.model.04.2251"/>
    <property type="gene ID" value="evm.TU.04.2251"/>
</dbReference>
<sequence>MVVVNTMTQLINLVRIKPQPSEFSLWHSLWKDLFSKVFRSIRSIISVLSAFVASCNRHRLSIYNYLRVILRKLSNRLGFSSANCSCCRSPQSNIHVKNFQTTAIPATNIILSMSFELKKDDFVEGDSAVFNGLPVILEDNFDKNRDMGLAFFESGTKQS</sequence>
<reference evidence="1" key="1">
    <citation type="submission" date="2018-11" db="EMBL/GenBank/DDBJ databases">
        <authorList>
            <person name="Grassa J C."/>
        </authorList>
    </citation>
    <scope>NUCLEOTIDE SEQUENCE [LARGE SCALE GENOMIC DNA]</scope>
</reference>